<comment type="caution">
    <text evidence="5">The sequence shown here is derived from an EMBL/GenBank/DDBJ whole genome shotgun (WGS) entry which is preliminary data.</text>
</comment>
<dbReference type="Gene3D" id="1.10.10.2220">
    <property type="match status" value="1"/>
</dbReference>
<dbReference type="InterPro" id="IPR029493">
    <property type="entry name" value="RecD2-like_HHH"/>
</dbReference>
<dbReference type="PANTHER" id="PTHR43788">
    <property type="entry name" value="DNA2/NAM7 HELICASE FAMILY MEMBER"/>
    <property type="match status" value="1"/>
</dbReference>
<reference evidence="5 6" key="1">
    <citation type="submission" date="2017-09" db="EMBL/GenBank/DDBJ databases">
        <title>Genomics of the genus Arcobacter.</title>
        <authorList>
            <person name="Perez-Cataluna A."/>
            <person name="Figueras M.J."/>
            <person name="Salas-Masso N."/>
        </authorList>
    </citation>
    <scope>NUCLEOTIDE SEQUENCE [LARGE SCALE GENOMIC DNA]</scope>
    <source>
        <strain evidence="5 6">DSM 18005</strain>
    </source>
</reference>
<dbReference type="GO" id="GO:0006310">
    <property type="term" value="P:DNA recombination"/>
    <property type="evidence" value="ECO:0007669"/>
    <property type="project" value="TreeGrafter"/>
</dbReference>
<dbReference type="CDD" id="cd18809">
    <property type="entry name" value="SF1_C_RecD"/>
    <property type="match status" value="1"/>
</dbReference>
<dbReference type="GO" id="GO:0006281">
    <property type="term" value="P:DNA repair"/>
    <property type="evidence" value="ECO:0007669"/>
    <property type="project" value="InterPro"/>
</dbReference>
<dbReference type="SUPFAM" id="SSF47781">
    <property type="entry name" value="RuvA domain 2-like"/>
    <property type="match status" value="1"/>
</dbReference>
<keyword evidence="1" id="KW-0547">Nucleotide-binding</keyword>
<dbReference type="Pfam" id="PF14520">
    <property type="entry name" value="HHH_5"/>
    <property type="match status" value="1"/>
</dbReference>
<dbReference type="GO" id="GO:0009338">
    <property type="term" value="C:exodeoxyribonuclease V complex"/>
    <property type="evidence" value="ECO:0007669"/>
    <property type="project" value="TreeGrafter"/>
</dbReference>
<dbReference type="Pfam" id="PF13604">
    <property type="entry name" value="AAA_30"/>
    <property type="match status" value="1"/>
</dbReference>
<dbReference type="Proteomes" id="UP000233248">
    <property type="component" value="Unassembled WGS sequence"/>
</dbReference>
<keyword evidence="2" id="KW-0067">ATP-binding</keyword>
<proteinExistence type="predicted"/>
<dbReference type="InterPro" id="IPR050534">
    <property type="entry name" value="Coronavir_polyprotein_1ab"/>
</dbReference>
<dbReference type="GO" id="GO:0005524">
    <property type="term" value="F:ATP binding"/>
    <property type="evidence" value="ECO:0007669"/>
    <property type="project" value="UniProtKB-KW"/>
</dbReference>
<gene>
    <name evidence="5" type="ORF">CP960_00090</name>
</gene>
<dbReference type="GO" id="GO:0003677">
    <property type="term" value="F:DNA binding"/>
    <property type="evidence" value="ECO:0007669"/>
    <property type="project" value="InterPro"/>
</dbReference>
<evidence type="ECO:0000313" key="6">
    <source>
        <dbReference type="Proteomes" id="UP000233248"/>
    </source>
</evidence>
<evidence type="ECO:0000256" key="1">
    <source>
        <dbReference type="ARBA" id="ARBA00022741"/>
    </source>
</evidence>
<dbReference type="InterPro" id="IPR010994">
    <property type="entry name" value="RuvA_2-like"/>
</dbReference>
<evidence type="ECO:0000256" key="2">
    <source>
        <dbReference type="ARBA" id="ARBA00022840"/>
    </source>
</evidence>
<keyword evidence="6" id="KW-1185">Reference proteome</keyword>
<dbReference type="EMBL" id="NXIF01000002">
    <property type="protein sequence ID" value="PKI82189.1"/>
    <property type="molecule type" value="Genomic_DNA"/>
</dbReference>
<dbReference type="Pfam" id="PF23139">
    <property type="entry name" value="OB_YrrC"/>
    <property type="match status" value="1"/>
</dbReference>
<dbReference type="RefSeq" id="WP_101183142.1">
    <property type="nucleotide sequence ID" value="NZ_CP031218.1"/>
</dbReference>
<dbReference type="KEGG" id="ahs:AHALO_1606"/>
<feature type="domain" description="Helix-hairpin-helix DNA-binding motif class 1" evidence="3">
    <location>
        <begin position="183"/>
        <end position="202"/>
    </location>
</feature>
<evidence type="ECO:0000259" key="4">
    <source>
        <dbReference type="SMART" id="SM00382"/>
    </source>
</evidence>
<dbReference type="CDD" id="cd17933">
    <property type="entry name" value="DEXSc_RecD-like"/>
    <property type="match status" value="1"/>
</dbReference>
<protein>
    <submittedName>
        <fullName evidence="5">Exodeoxyribonuclease V subunit alpha</fullName>
    </submittedName>
</protein>
<dbReference type="SMART" id="SM00278">
    <property type="entry name" value="HhH1"/>
    <property type="match status" value="2"/>
</dbReference>
<dbReference type="SUPFAM" id="SSF52540">
    <property type="entry name" value="P-loop containing nucleoside triphosphate hydrolases"/>
    <property type="match status" value="2"/>
</dbReference>
<dbReference type="InterPro" id="IPR003593">
    <property type="entry name" value="AAA+_ATPase"/>
</dbReference>
<dbReference type="OrthoDB" id="9763659at2"/>
<accession>A0A2N1J6K7</accession>
<dbReference type="GO" id="GO:0017116">
    <property type="term" value="F:single-stranded DNA helicase activity"/>
    <property type="evidence" value="ECO:0007669"/>
    <property type="project" value="TreeGrafter"/>
</dbReference>
<dbReference type="Gene3D" id="3.40.50.300">
    <property type="entry name" value="P-loop containing nucleotide triphosphate hydrolases"/>
    <property type="match status" value="2"/>
</dbReference>
<organism evidence="5 6">
    <name type="scientific">Malaciobacter halophilus</name>
    <dbReference type="NCBI Taxonomy" id="197482"/>
    <lineage>
        <taxon>Bacteria</taxon>
        <taxon>Pseudomonadati</taxon>
        <taxon>Campylobacterota</taxon>
        <taxon>Epsilonproteobacteria</taxon>
        <taxon>Campylobacterales</taxon>
        <taxon>Arcobacteraceae</taxon>
        <taxon>Malaciobacter</taxon>
    </lineage>
</organism>
<feature type="domain" description="AAA+ ATPase" evidence="4">
    <location>
        <begin position="337"/>
        <end position="478"/>
    </location>
</feature>
<dbReference type="SMART" id="SM00382">
    <property type="entry name" value="AAA"/>
    <property type="match status" value="1"/>
</dbReference>
<dbReference type="InterPro" id="IPR003583">
    <property type="entry name" value="Hlx-hairpin-Hlx_DNA-bd_motif"/>
</dbReference>
<dbReference type="PANTHER" id="PTHR43788:SF6">
    <property type="entry name" value="DNA HELICASE B"/>
    <property type="match status" value="1"/>
</dbReference>
<evidence type="ECO:0000259" key="3">
    <source>
        <dbReference type="SMART" id="SM00278"/>
    </source>
</evidence>
<dbReference type="Gene3D" id="1.10.150.20">
    <property type="entry name" value="5' to 3' exonuclease, C-terminal subdomain"/>
    <property type="match status" value="1"/>
</dbReference>
<name>A0A2N1J6K7_9BACT</name>
<dbReference type="InterPro" id="IPR027417">
    <property type="entry name" value="P-loop_NTPase"/>
</dbReference>
<dbReference type="InterPro" id="IPR055446">
    <property type="entry name" value="RecD2_N_OB"/>
</dbReference>
<dbReference type="Pfam" id="PF13538">
    <property type="entry name" value="UvrD_C_2"/>
    <property type="match status" value="1"/>
</dbReference>
<sequence>MEEQKSYKLSGVLKKVFYKNEETKFISAVLENNQRICGVYFDTDIEKIVGEEIILTGNWVTHKKYGVQFVFDTLEIKEAELYFFLTKIVKGIGQKFAKELLEKYSEEELIKVLNENPEELLKFKGIKEKKLEKIVSSWQKFQHLRELGSFLSKYGVSSNLITKIYSNFGEIEDLIEKIKQNPYILINIKGIGFKKADEIAKSLGIDERSEFRIMACLNYTLKEFCDNNGNSSIDKYHLYRLLDESLGFCNEEILYENCIVQMLANEELFTTSENRVALSMLYRAEKNILEFFKRRKDERHLKNIVSNIDDYLQKKEQTLGFKLSVEQKKAVKLINEGQNTLFLIGYAGTGKSTSSRAILELLEEIVGYDDIITIALSGIASQRIADTTGYESSTIQSLLVKHKEKDFFPYKVVLLDEASMVNSVTFYQIVSKISDDSIFIIVGDDGQLPAIGAGNILSDAIKYDLASVCKLTKIYRQNENQAIAVIANDIRQGKVPEYKQNYEDFKFIDVSIDNYYAIKNSVSSNDFASIRVKNSDMILNNILNISASYIKKFYTLIKNKDISKALTLFQVITPMKGGLLGVENLNMQLQKLYNSSREQSVKTRLYEYKLSDKVIHIKNENMKCQTMNMYKSNSQDFLERRVFNGQLGLIIKLDFDDKKCIVLYPNDDMVVFYDMDDLNSLLSLAYCLTIHKTQGMEYDSALIPMSFSHYIMHNTKLLYTAITRAKSMCYIVGEDDAFKSACKRIETTKRESVINDLMQTTI</sequence>
<feature type="domain" description="Helix-hairpin-helix DNA-binding motif class 1" evidence="3">
    <location>
        <begin position="118"/>
        <end position="137"/>
    </location>
</feature>
<evidence type="ECO:0000313" key="5">
    <source>
        <dbReference type="EMBL" id="PKI82189.1"/>
    </source>
</evidence>
<dbReference type="AlphaFoldDB" id="A0A2N1J6K7"/>
<dbReference type="InterPro" id="IPR027785">
    <property type="entry name" value="UvrD-like_helicase_C"/>
</dbReference>
<dbReference type="Gene3D" id="2.30.30.940">
    <property type="match status" value="1"/>
</dbReference>
<dbReference type="Pfam" id="PF14490">
    <property type="entry name" value="HHH_RecD2"/>
    <property type="match status" value="1"/>
</dbReference>